<dbReference type="NCBIfam" id="TIGR00714">
    <property type="entry name" value="hscB"/>
    <property type="match status" value="1"/>
</dbReference>
<dbReference type="GO" id="GO:0044571">
    <property type="term" value="P:[2Fe-2S] cluster assembly"/>
    <property type="evidence" value="ECO:0007669"/>
    <property type="project" value="InterPro"/>
</dbReference>
<dbReference type="InterPro" id="IPR036386">
    <property type="entry name" value="HscB_C_sf"/>
</dbReference>
<dbReference type="Pfam" id="PF07743">
    <property type="entry name" value="HSCB_C"/>
    <property type="match status" value="1"/>
</dbReference>
<sequence>MLSLLRPRTLRVHLTRPANFRVPRAPRLVRFQSTAPRCSSCSRPLASNLPACTSCWSIQPLPFNISHHELFSIPYSPNPFVVDLPTLKNRFRQAQAACHPDAWASRPPKEQGLAHTLSSRLNEAYQSLLHPLSRAEYILECNGVHISEADQVQDMEFMVNIMETREAIEDATAQDKVLIDELTEANEAEIAQTISKLTSLIEKQDWEKVKAATIRLRYLQGIQRATKQWMDQNL</sequence>
<dbReference type="Gene3D" id="1.10.287.110">
    <property type="entry name" value="DnaJ domain"/>
    <property type="match status" value="1"/>
</dbReference>
<dbReference type="EMBL" id="KL142367">
    <property type="protein sequence ID" value="KDR84994.1"/>
    <property type="molecule type" value="Genomic_DNA"/>
</dbReference>
<dbReference type="GO" id="GO:0001671">
    <property type="term" value="F:ATPase activator activity"/>
    <property type="evidence" value="ECO:0007669"/>
    <property type="project" value="InterPro"/>
</dbReference>
<dbReference type="STRING" id="685588.A0A067TYE8"/>
<dbReference type="HOGENOM" id="CLU_068529_0_1_1"/>
<dbReference type="OrthoDB" id="448954at2759"/>
<dbReference type="GO" id="GO:0051087">
    <property type="term" value="F:protein-folding chaperone binding"/>
    <property type="evidence" value="ECO:0007669"/>
    <property type="project" value="InterPro"/>
</dbReference>
<dbReference type="GO" id="GO:0051259">
    <property type="term" value="P:protein complex oligomerization"/>
    <property type="evidence" value="ECO:0007669"/>
    <property type="project" value="InterPro"/>
</dbReference>
<evidence type="ECO:0000256" key="2">
    <source>
        <dbReference type="ARBA" id="ARBA00023186"/>
    </source>
</evidence>
<comment type="similarity">
    <text evidence="1">Belongs to the HscB family.</text>
</comment>
<accession>A0A067TYE8</accession>
<protein>
    <recommendedName>
        <fullName evidence="3">Co-chaperone HscB C-terminal oligomerisation domain-containing protein</fullName>
    </recommendedName>
</protein>
<evidence type="ECO:0000313" key="5">
    <source>
        <dbReference type="Proteomes" id="UP000027222"/>
    </source>
</evidence>
<dbReference type="Proteomes" id="UP000027222">
    <property type="component" value="Unassembled WGS sequence"/>
</dbReference>
<evidence type="ECO:0000313" key="4">
    <source>
        <dbReference type="EMBL" id="KDR84994.1"/>
    </source>
</evidence>
<dbReference type="AlphaFoldDB" id="A0A067TYE8"/>
<organism evidence="4 5">
    <name type="scientific">Galerina marginata (strain CBS 339.88)</name>
    <dbReference type="NCBI Taxonomy" id="685588"/>
    <lineage>
        <taxon>Eukaryota</taxon>
        <taxon>Fungi</taxon>
        <taxon>Dikarya</taxon>
        <taxon>Basidiomycota</taxon>
        <taxon>Agaricomycotina</taxon>
        <taxon>Agaricomycetes</taxon>
        <taxon>Agaricomycetidae</taxon>
        <taxon>Agaricales</taxon>
        <taxon>Agaricineae</taxon>
        <taxon>Strophariaceae</taxon>
        <taxon>Galerina</taxon>
    </lineage>
</organism>
<dbReference type="SUPFAM" id="SSF47144">
    <property type="entry name" value="HSC20 (HSCB), C-terminal oligomerisation domain"/>
    <property type="match status" value="1"/>
</dbReference>
<dbReference type="InterPro" id="IPR009073">
    <property type="entry name" value="HscB_oligo_C"/>
</dbReference>
<keyword evidence="2" id="KW-0143">Chaperone</keyword>
<evidence type="ECO:0000259" key="3">
    <source>
        <dbReference type="Pfam" id="PF07743"/>
    </source>
</evidence>
<feature type="domain" description="Co-chaperone HscB C-terminal oligomerisation" evidence="3">
    <location>
        <begin position="153"/>
        <end position="226"/>
    </location>
</feature>
<dbReference type="InterPro" id="IPR004640">
    <property type="entry name" value="HscB"/>
</dbReference>
<reference evidence="5" key="1">
    <citation type="journal article" date="2014" name="Proc. Natl. Acad. Sci. U.S.A.">
        <title>Extensive sampling of basidiomycete genomes demonstrates inadequacy of the white-rot/brown-rot paradigm for wood decay fungi.</title>
        <authorList>
            <person name="Riley R."/>
            <person name="Salamov A.A."/>
            <person name="Brown D.W."/>
            <person name="Nagy L.G."/>
            <person name="Floudas D."/>
            <person name="Held B.W."/>
            <person name="Levasseur A."/>
            <person name="Lombard V."/>
            <person name="Morin E."/>
            <person name="Otillar R."/>
            <person name="Lindquist E.A."/>
            <person name="Sun H."/>
            <person name="LaButti K.M."/>
            <person name="Schmutz J."/>
            <person name="Jabbour D."/>
            <person name="Luo H."/>
            <person name="Baker S.E."/>
            <person name="Pisabarro A.G."/>
            <person name="Walton J.D."/>
            <person name="Blanchette R.A."/>
            <person name="Henrissat B."/>
            <person name="Martin F."/>
            <person name="Cullen D."/>
            <person name="Hibbett D.S."/>
            <person name="Grigoriev I.V."/>
        </authorList>
    </citation>
    <scope>NUCLEOTIDE SEQUENCE [LARGE SCALE GENOMIC DNA]</scope>
    <source>
        <strain evidence="5">CBS 339.88</strain>
    </source>
</reference>
<dbReference type="Gene3D" id="1.20.1280.20">
    <property type="entry name" value="HscB, C-terminal domain"/>
    <property type="match status" value="1"/>
</dbReference>
<gene>
    <name evidence="4" type="ORF">GALMADRAFT_83257</name>
</gene>
<proteinExistence type="inferred from homology"/>
<dbReference type="GO" id="GO:0005739">
    <property type="term" value="C:mitochondrion"/>
    <property type="evidence" value="ECO:0007669"/>
    <property type="project" value="TreeGrafter"/>
</dbReference>
<dbReference type="InterPro" id="IPR036869">
    <property type="entry name" value="J_dom_sf"/>
</dbReference>
<evidence type="ECO:0000256" key="1">
    <source>
        <dbReference type="ARBA" id="ARBA00010476"/>
    </source>
</evidence>
<keyword evidence="5" id="KW-1185">Reference proteome</keyword>
<dbReference type="SUPFAM" id="SSF46565">
    <property type="entry name" value="Chaperone J-domain"/>
    <property type="match status" value="1"/>
</dbReference>
<dbReference type="PANTHER" id="PTHR14021:SF15">
    <property type="entry name" value="IRON-SULFUR CLUSTER CO-CHAPERONE PROTEIN HSCB"/>
    <property type="match status" value="1"/>
</dbReference>
<name>A0A067TYE8_GALM3</name>
<dbReference type="PANTHER" id="PTHR14021">
    <property type="entry name" value="IRON-SULFUR CLUSTER CO-CHAPERONE PROTEIN HSCB"/>
    <property type="match status" value="1"/>
</dbReference>